<comment type="similarity">
    <text evidence="2">Belongs to the binding-protein-dependent transport system permease family. HisMQ subfamily.</text>
</comment>
<dbReference type="InterPro" id="IPR043429">
    <property type="entry name" value="ArtM/GltK/GlnP/TcyL/YhdX-like"/>
</dbReference>
<keyword evidence="7 9" id="KW-1133">Transmembrane helix</keyword>
<dbReference type="STRING" id="59922.P9303_12141"/>
<dbReference type="Pfam" id="PF00528">
    <property type="entry name" value="BPD_transp_1"/>
    <property type="match status" value="1"/>
</dbReference>
<keyword evidence="5 9" id="KW-0812">Transmembrane</keyword>
<dbReference type="BioCyc" id="PMAR59922:G1G80-1062-MONOMER"/>
<dbReference type="GO" id="GO:0006865">
    <property type="term" value="P:amino acid transport"/>
    <property type="evidence" value="ECO:0007669"/>
    <property type="project" value="UniProtKB-KW"/>
</dbReference>
<dbReference type="NCBIfam" id="TIGR01726">
    <property type="entry name" value="HEQRo_perm_3TM"/>
    <property type="match status" value="1"/>
</dbReference>
<evidence type="ECO:0000313" key="12">
    <source>
        <dbReference type="Proteomes" id="UP000002274"/>
    </source>
</evidence>
<keyword evidence="4" id="KW-1003">Cell membrane</keyword>
<dbReference type="InterPro" id="IPR035906">
    <property type="entry name" value="MetI-like_sf"/>
</dbReference>
<feature type="transmembrane region" description="Helical" evidence="9">
    <location>
        <begin position="65"/>
        <end position="96"/>
    </location>
</feature>
<dbReference type="GO" id="GO:0022857">
    <property type="term" value="F:transmembrane transporter activity"/>
    <property type="evidence" value="ECO:0007669"/>
    <property type="project" value="InterPro"/>
</dbReference>
<dbReference type="RefSeq" id="WP_011825861.1">
    <property type="nucleotide sequence ID" value="NC_008820.1"/>
</dbReference>
<dbReference type="Gene3D" id="1.10.3720.10">
    <property type="entry name" value="MetI-like"/>
    <property type="match status" value="1"/>
</dbReference>
<keyword evidence="3 9" id="KW-0813">Transport</keyword>
<keyword evidence="6" id="KW-0029">Amino-acid transport</keyword>
<dbReference type="PANTHER" id="PTHR30614:SF37">
    <property type="entry name" value="AMINO-ACID ABC TRANSPORTER PERMEASE PROTEIN YHDX-RELATED"/>
    <property type="match status" value="1"/>
</dbReference>
<feature type="transmembrane region" description="Helical" evidence="9">
    <location>
        <begin position="103"/>
        <end position="120"/>
    </location>
</feature>
<evidence type="ECO:0000256" key="8">
    <source>
        <dbReference type="ARBA" id="ARBA00023136"/>
    </source>
</evidence>
<proteinExistence type="inferred from homology"/>
<feature type="transmembrane region" description="Helical" evidence="9">
    <location>
        <begin position="160"/>
        <end position="182"/>
    </location>
</feature>
<comment type="subcellular location">
    <subcellularLocation>
        <location evidence="1 9">Cell membrane</location>
        <topology evidence="1 9">Multi-pass membrane protein</topology>
    </subcellularLocation>
</comment>
<evidence type="ECO:0000256" key="7">
    <source>
        <dbReference type="ARBA" id="ARBA00022989"/>
    </source>
</evidence>
<dbReference type="CDD" id="cd06261">
    <property type="entry name" value="TM_PBP2"/>
    <property type="match status" value="1"/>
</dbReference>
<evidence type="ECO:0000313" key="11">
    <source>
        <dbReference type="EMBL" id="ABM77963.1"/>
    </source>
</evidence>
<evidence type="ECO:0000256" key="5">
    <source>
        <dbReference type="ARBA" id="ARBA00022692"/>
    </source>
</evidence>
<keyword evidence="8 9" id="KW-0472">Membrane</keyword>
<name>A2C903_PROM3</name>
<protein>
    <submittedName>
        <fullName evidence="11">ABC transporter for amino acids, membrane component</fullName>
    </submittedName>
</protein>
<evidence type="ECO:0000256" key="9">
    <source>
        <dbReference type="RuleBase" id="RU363032"/>
    </source>
</evidence>
<dbReference type="SUPFAM" id="SSF161098">
    <property type="entry name" value="MetI-like"/>
    <property type="match status" value="1"/>
</dbReference>
<dbReference type="EMBL" id="CP000554">
    <property type="protein sequence ID" value="ABM77963.1"/>
    <property type="molecule type" value="Genomic_DNA"/>
</dbReference>
<evidence type="ECO:0000256" key="1">
    <source>
        <dbReference type="ARBA" id="ARBA00004651"/>
    </source>
</evidence>
<evidence type="ECO:0000256" key="4">
    <source>
        <dbReference type="ARBA" id="ARBA00022475"/>
    </source>
</evidence>
<dbReference type="InterPro" id="IPR010065">
    <property type="entry name" value="AA_ABC_transptr_permease_3TM"/>
</dbReference>
<organism evidence="11 12">
    <name type="scientific">Prochlorococcus marinus (strain MIT 9303)</name>
    <dbReference type="NCBI Taxonomy" id="59922"/>
    <lineage>
        <taxon>Bacteria</taxon>
        <taxon>Bacillati</taxon>
        <taxon>Cyanobacteriota</taxon>
        <taxon>Cyanophyceae</taxon>
        <taxon>Synechococcales</taxon>
        <taxon>Prochlorococcaceae</taxon>
        <taxon>Prochlorococcus</taxon>
    </lineage>
</organism>
<evidence type="ECO:0000256" key="6">
    <source>
        <dbReference type="ARBA" id="ARBA00022970"/>
    </source>
</evidence>
<sequence length="297" mass="31743">MKRSQHFCLQVGVALALLTILGVLINNLAVNLIRTDMGLSFLWLGRPAGFALAEHPLSYRPSDSYAWALCMGWLNSLKVILCGLVLATVIGVLAGAARSSSNLLLRALSSGYVALIRQIPLLLQLLFWYFVAFLSLSGTPLAPLGALIRVSNQGIELLGLNLSVEFSALLVGLSIFTAASIAEIVRGGLNSVPSGQWEAFRSLGLPEGFGLRRVVLPQALPAILPGLTSQYLNLAKNSTLAIAVGYADVYAVSDTTITQTGRAIEGFLLLLISFLLLNLLITGGMEVLNRVVIRSQQ</sequence>
<evidence type="ECO:0000259" key="10">
    <source>
        <dbReference type="PROSITE" id="PS50928"/>
    </source>
</evidence>
<dbReference type="GO" id="GO:0043190">
    <property type="term" value="C:ATP-binding cassette (ABC) transporter complex"/>
    <property type="evidence" value="ECO:0007669"/>
    <property type="project" value="InterPro"/>
</dbReference>
<dbReference type="PANTHER" id="PTHR30614">
    <property type="entry name" value="MEMBRANE COMPONENT OF AMINO ACID ABC TRANSPORTER"/>
    <property type="match status" value="1"/>
</dbReference>
<reference evidence="11 12" key="1">
    <citation type="journal article" date="2007" name="PLoS Genet.">
        <title>Patterns and implications of gene gain and loss in the evolution of Prochlorococcus.</title>
        <authorList>
            <person name="Kettler G.C."/>
            <person name="Martiny A.C."/>
            <person name="Huang K."/>
            <person name="Zucker J."/>
            <person name="Coleman M.L."/>
            <person name="Rodrigue S."/>
            <person name="Chen F."/>
            <person name="Lapidus A."/>
            <person name="Ferriera S."/>
            <person name="Johnson J."/>
            <person name="Steglich C."/>
            <person name="Church G.M."/>
            <person name="Richardson P."/>
            <person name="Chisholm S.W."/>
        </authorList>
    </citation>
    <scope>NUCLEOTIDE SEQUENCE [LARGE SCALE GENOMIC DNA]</scope>
    <source>
        <strain evidence="11 12">MIT 9303</strain>
    </source>
</reference>
<feature type="transmembrane region" description="Helical" evidence="9">
    <location>
        <begin position="126"/>
        <end position="148"/>
    </location>
</feature>
<gene>
    <name evidence="11" type="ordered locus">P9303_12141</name>
</gene>
<evidence type="ECO:0000256" key="2">
    <source>
        <dbReference type="ARBA" id="ARBA00010072"/>
    </source>
</evidence>
<dbReference type="InterPro" id="IPR000515">
    <property type="entry name" value="MetI-like"/>
</dbReference>
<feature type="domain" description="ABC transmembrane type-1" evidence="10">
    <location>
        <begin position="73"/>
        <end position="281"/>
    </location>
</feature>
<accession>A2C903</accession>
<dbReference type="Proteomes" id="UP000002274">
    <property type="component" value="Chromosome"/>
</dbReference>
<dbReference type="HOGENOM" id="CLU_019602_8_0_3"/>
<evidence type="ECO:0000256" key="3">
    <source>
        <dbReference type="ARBA" id="ARBA00022448"/>
    </source>
</evidence>
<feature type="transmembrane region" description="Helical" evidence="9">
    <location>
        <begin position="7"/>
        <end position="33"/>
    </location>
</feature>
<dbReference type="KEGG" id="pmf:P9303_12141"/>
<dbReference type="PROSITE" id="PS50928">
    <property type="entry name" value="ABC_TM1"/>
    <property type="match status" value="1"/>
</dbReference>
<dbReference type="AlphaFoldDB" id="A2C903"/>
<feature type="transmembrane region" description="Helical" evidence="9">
    <location>
        <begin position="267"/>
        <end position="288"/>
    </location>
</feature>